<evidence type="ECO:0000313" key="3">
    <source>
        <dbReference type="Proteomes" id="UP001165121"/>
    </source>
</evidence>
<reference evidence="2" key="1">
    <citation type="submission" date="2023-04" db="EMBL/GenBank/DDBJ databases">
        <title>Phytophthora fragariaefolia NBRC 109709.</title>
        <authorList>
            <person name="Ichikawa N."/>
            <person name="Sato H."/>
            <person name="Tonouchi N."/>
        </authorList>
    </citation>
    <scope>NUCLEOTIDE SEQUENCE</scope>
    <source>
        <strain evidence="2">NBRC 109709</strain>
    </source>
</reference>
<organism evidence="2 3">
    <name type="scientific">Phytophthora fragariaefolia</name>
    <dbReference type="NCBI Taxonomy" id="1490495"/>
    <lineage>
        <taxon>Eukaryota</taxon>
        <taxon>Sar</taxon>
        <taxon>Stramenopiles</taxon>
        <taxon>Oomycota</taxon>
        <taxon>Peronosporomycetes</taxon>
        <taxon>Peronosporales</taxon>
        <taxon>Peronosporaceae</taxon>
        <taxon>Phytophthora</taxon>
    </lineage>
</organism>
<comment type="caution">
    <text evidence="2">The sequence shown here is derived from an EMBL/GenBank/DDBJ whole genome shotgun (WGS) entry which is preliminary data.</text>
</comment>
<sequence>MADSGGSLVTEDNVAHTQFPVRELTMMLVRMMYWGKLDQPPWSKYVPSWYYKKAESHLEKLDAPPERWPAIKKLRLDESADMMEALYSEAGGDEDDETQDTTYRAKVAVGSPGQRTTPPREAKRRRSSISSVSSSSAAVQPEAPSTPPAKRSHPVQDRKLSALARKDFSELTPTELREVESPGSCRGATLAFWSSFPLELRTLSSKLQASRTIRPT</sequence>
<evidence type="ECO:0000313" key="2">
    <source>
        <dbReference type="EMBL" id="GMF22058.1"/>
    </source>
</evidence>
<dbReference type="EMBL" id="BSXT01000244">
    <property type="protein sequence ID" value="GMF22058.1"/>
    <property type="molecule type" value="Genomic_DNA"/>
</dbReference>
<protein>
    <submittedName>
        <fullName evidence="2">Unnamed protein product</fullName>
    </submittedName>
</protein>
<proteinExistence type="predicted"/>
<evidence type="ECO:0000256" key="1">
    <source>
        <dbReference type="SAM" id="MobiDB-lite"/>
    </source>
</evidence>
<accession>A0A9W6TXV7</accession>
<gene>
    <name evidence="2" type="ORF">Pfra01_000313800</name>
</gene>
<name>A0A9W6TXV7_9STRA</name>
<dbReference type="Proteomes" id="UP001165121">
    <property type="component" value="Unassembled WGS sequence"/>
</dbReference>
<keyword evidence="3" id="KW-1185">Reference proteome</keyword>
<dbReference type="OrthoDB" id="144220at2759"/>
<dbReference type="AlphaFoldDB" id="A0A9W6TXV7"/>
<feature type="region of interest" description="Disordered" evidence="1">
    <location>
        <begin position="104"/>
        <end position="157"/>
    </location>
</feature>